<gene>
    <name evidence="1" type="ORF">HMPREF9094_0113</name>
</gene>
<dbReference type="EMBL" id="AFQD01000014">
    <property type="protein sequence ID" value="EGQ80855.1"/>
    <property type="molecule type" value="Genomic_DNA"/>
</dbReference>
<organism evidence="1 2">
    <name type="scientific">Fusobacterium animalis ATCC 51191</name>
    <dbReference type="NCBI Taxonomy" id="997347"/>
    <lineage>
        <taxon>Bacteria</taxon>
        <taxon>Fusobacteriati</taxon>
        <taxon>Fusobacteriota</taxon>
        <taxon>Fusobacteriia</taxon>
        <taxon>Fusobacteriales</taxon>
        <taxon>Fusobacteriaceae</taxon>
        <taxon>Fusobacterium</taxon>
    </lineage>
</organism>
<dbReference type="HOGENOM" id="CLU_3177068_0_0_0"/>
<keyword evidence="2" id="KW-1185">Reference proteome</keyword>
<proteinExistence type="predicted"/>
<dbReference type="AlphaFoldDB" id="F9EJK9"/>
<evidence type="ECO:0000313" key="1">
    <source>
        <dbReference type="EMBL" id="EGQ80855.1"/>
    </source>
</evidence>
<sequence length="46" mass="5824">YKREIAKKVIKEYGDSKKIVEILACYLNFFNKLWFCKQFKKKYRKW</sequence>
<comment type="caution">
    <text evidence="1">The sequence shown here is derived from an EMBL/GenBank/DDBJ whole genome shotgun (WGS) entry which is preliminary data.</text>
</comment>
<name>F9EJK9_9FUSO</name>
<evidence type="ECO:0000313" key="2">
    <source>
        <dbReference type="Proteomes" id="UP000005392"/>
    </source>
</evidence>
<reference evidence="1 2" key="1">
    <citation type="submission" date="2011-05" db="EMBL/GenBank/DDBJ databases">
        <authorList>
            <person name="Muzny D."/>
            <person name="Qin X."/>
            <person name="Deng J."/>
            <person name="Jiang H."/>
            <person name="Liu Y."/>
            <person name="Qu J."/>
            <person name="Song X.-Z."/>
            <person name="Zhang L."/>
            <person name="Thornton R."/>
            <person name="Coyle M."/>
            <person name="Francisco L."/>
            <person name="Jackson L."/>
            <person name="Javaid M."/>
            <person name="Korchina V."/>
            <person name="Kovar C."/>
            <person name="Mata R."/>
            <person name="Mathew T."/>
            <person name="Ngo R."/>
            <person name="Nguyen L."/>
            <person name="Nguyen N."/>
            <person name="Okwuonu G."/>
            <person name="Ongeri F."/>
            <person name="Pham C."/>
            <person name="Simmons D."/>
            <person name="Wilczek-Boney K."/>
            <person name="Hale W."/>
            <person name="Jakkamsetti A."/>
            <person name="Pham P."/>
            <person name="Ruth R."/>
            <person name="San Lucas F."/>
            <person name="Warren J."/>
            <person name="Zhang J."/>
            <person name="Zhao Z."/>
            <person name="Zhou C."/>
            <person name="Zhu D."/>
            <person name="Lee S."/>
            <person name="Bess C."/>
            <person name="Blankenburg K."/>
            <person name="Forbes L."/>
            <person name="Fu Q."/>
            <person name="Gubbala S."/>
            <person name="Hirani K."/>
            <person name="Jayaseelan J.C."/>
            <person name="Lara F."/>
            <person name="Munidasa M."/>
            <person name="Palculict T."/>
            <person name="Patil S."/>
            <person name="Pu L.-L."/>
            <person name="Saada N."/>
            <person name="Tang L."/>
            <person name="Weissenberger G."/>
            <person name="Zhu Y."/>
            <person name="Hemphill L."/>
            <person name="Shang Y."/>
            <person name="Youmans B."/>
            <person name="Ayvaz T."/>
            <person name="Ross M."/>
            <person name="Santibanez J."/>
            <person name="Aqrawi P."/>
            <person name="Gross S."/>
            <person name="Joshi V."/>
            <person name="Fowler G."/>
            <person name="Nazareth L."/>
            <person name="Reid J."/>
            <person name="Worley K."/>
            <person name="Petrosino J."/>
            <person name="Highlander S."/>
            <person name="Gibbs R."/>
        </authorList>
    </citation>
    <scope>NUCLEOTIDE SEQUENCE [LARGE SCALE GENOMIC DNA]</scope>
    <source>
        <strain evidence="1 2">ATCC 51191</strain>
    </source>
</reference>
<feature type="non-terminal residue" evidence="1">
    <location>
        <position position="1"/>
    </location>
</feature>
<accession>F9EJK9</accession>
<protein>
    <submittedName>
        <fullName evidence="1">Uncharacterized protein</fullName>
    </submittedName>
</protein>
<dbReference type="Proteomes" id="UP000005392">
    <property type="component" value="Unassembled WGS sequence"/>
</dbReference>